<dbReference type="PANTHER" id="PTHR30373:SF8">
    <property type="entry name" value="BLL7265 PROTEIN"/>
    <property type="match status" value="1"/>
</dbReference>
<name>F4LMF7_TREBD</name>
<dbReference type="Pfam" id="PF04536">
    <property type="entry name" value="TPM_phosphatase"/>
    <property type="match status" value="1"/>
</dbReference>
<dbReference type="RefSeq" id="WP_013757438.1">
    <property type="nucleotide sequence ID" value="NC_015500.1"/>
</dbReference>
<evidence type="ECO:0000313" key="3">
    <source>
        <dbReference type="EMBL" id="AEE15719.1"/>
    </source>
</evidence>
<keyword evidence="1" id="KW-1133">Transmembrane helix</keyword>
<dbReference type="PANTHER" id="PTHR30373">
    <property type="entry name" value="UPF0603 PROTEIN YGCG"/>
    <property type="match status" value="1"/>
</dbReference>
<keyword evidence="4" id="KW-1185">Reference proteome</keyword>
<dbReference type="STRING" id="906968.Trebr_0270"/>
<accession>F4LMF7</accession>
<organism evidence="3 4">
    <name type="scientific">Treponema brennaborense (strain DSM 12168 / CIP 105900 / DD5/3)</name>
    <dbReference type="NCBI Taxonomy" id="906968"/>
    <lineage>
        <taxon>Bacteria</taxon>
        <taxon>Pseudomonadati</taxon>
        <taxon>Spirochaetota</taxon>
        <taxon>Spirochaetia</taxon>
        <taxon>Spirochaetales</taxon>
        <taxon>Treponemataceae</taxon>
        <taxon>Treponema</taxon>
    </lineage>
</organism>
<evidence type="ECO:0000313" key="4">
    <source>
        <dbReference type="Proteomes" id="UP000006546"/>
    </source>
</evidence>
<reference evidence="4" key="1">
    <citation type="submission" date="2011-04" db="EMBL/GenBank/DDBJ databases">
        <title>The complete genome of Treponema brennaborense DSM 12168.</title>
        <authorList>
            <person name="Lucas S."/>
            <person name="Han J."/>
            <person name="Lapidus A."/>
            <person name="Bruce D."/>
            <person name="Goodwin L."/>
            <person name="Pitluck S."/>
            <person name="Peters L."/>
            <person name="Kyrpides N."/>
            <person name="Mavromatis K."/>
            <person name="Ivanova N."/>
            <person name="Mikhailova N."/>
            <person name="Pagani I."/>
            <person name="Teshima H."/>
            <person name="Detter J.C."/>
            <person name="Tapia R."/>
            <person name="Han C."/>
            <person name="Land M."/>
            <person name="Hauser L."/>
            <person name="Markowitz V."/>
            <person name="Cheng J.-F."/>
            <person name="Hugenholtz P."/>
            <person name="Woyke T."/>
            <person name="Wu D."/>
            <person name="Gronow S."/>
            <person name="Wellnitz S."/>
            <person name="Brambilla E."/>
            <person name="Klenk H.-P."/>
            <person name="Eisen J.A."/>
        </authorList>
    </citation>
    <scope>NUCLEOTIDE SEQUENCE [LARGE SCALE GENOMIC DNA]</scope>
    <source>
        <strain evidence="4">DSM 12168 / CIP 105900 / DD5/3</strain>
    </source>
</reference>
<sequence>MKKAVMLKKLKLTDESLTRIREAVMKAESRTTGEIALAVTAESAAYSFRELLAALTAGVFIFALLLPFAHVIAELFENMMWHMPLWYLPAFYGITCFGLVALLFRIANVPAVDRLIVPRAVRSRAVYNRAVRYFAESGVYATKDHSGILIFVSYMEREVRIIADTGITAKISPGLWNLIAADLAEGLGTADAAGTFIRAVERCGELLEEYFPAVAGSGAEPNGTAENPDELANGLVVLEEEDAY</sequence>
<feature type="domain" description="TPM" evidence="2">
    <location>
        <begin position="126"/>
        <end position="204"/>
    </location>
</feature>
<evidence type="ECO:0000256" key="1">
    <source>
        <dbReference type="SAM" id="Phobius"/>
    </source>
</evidence>
<dbReference type="HOGENOM" id="CLU_086382_0_1_12"/>
<dbReference type="OrthoDB" id="5825388at2"/>
<dbReference type="InterPro" id="IPR007621">
    <property type="entry name" value="TPM_dom"/>
</dbReference>
<gene>
    <name evidence="3" type="ordered locus">Trebr_0270</name>
</gene>
<feature type="transmembrane region" description="Helical" evidence="1">
    <location>
        <begin position="51"/>
        <end position="73"/>
    </location>
</feature>
<dbReference type="AlphaFoldDB" id="F4LMF7"/>
<evidence type="ECO:0000259" key="2">
    <source>
        <dbReference type="Pfam" id="PF04536"/>
    </source>
</evidence>
<keyword evidence="1" id="KW-0472">Membrane</keyword>
<proteinExistence type="predicted"/>
<dbReference type="Gene3D" id="3.10.310.50">
    <property type="match status" value="1"/>
</dbReference>
<dbReference type="Proteomes" id="UP000006546">
    <property type="component" value="Chromosome"/>
</dbReference>
<feature type="transmembrane region" description="Helical" evidence="1">
    <location>
        <begin position="85"/>
        <end position="104"/>
    </location>
</feature>
<keyword evidence="1" id="KW-0812">Transmembrane</keyword>
<dbReference type="KEGG" id="tbe:Trebr_0270"/>
<dbReference type="EMBL" id="CP002696">
    <property type="protein sequence ID" value="AEE15719.1"/>
    <property type="molecule type" value="Genomic_DNA"/>
</dbReference>
<protein>
    <recommendedName>
        <fullName evidence="2">TPM domain-containing protein</fullName>
    </recommendedName>
</protein>
<dbReference type="eggNOG" id="COG3762">
    <property type="taxonomic scope" value="Bacteria"/>
</dbReference>